<sequence length="267" mass="29436">MSMRRSNWHDLPPAARAAVEHHVGPVKEAMTVPAGANSGIAALVHASDGAVFIKGVPVDHPQARTQDREAAINPHLPAACPRLLGRVRAAGWDLIVYEHLDARHATYAPGSLDLPAVADAIEELQAVRCPDGLHVKDAAQRWATYADDADTAPLQGDALLHTDLAPHNVLITDRAHLIDWAWPTRGAAWIDPAVLVLRLMEAGHSAREADIFARRFPSWSTVPRHAVEVFSVANARTWEEIARHDPQHWKKRMAQLAHAWVDYWRVG</sequence>
<dbReference type="AlphaFoldDB" id="A0A949JCN7"/>
<organism evidence="1 2">
    <name type="scientific">Streptomyces tardus</name>
    <dbReference type="NCBI Taxonomy" id="2780544"/>
    <lineage>
        <taxon>Bacteria</taxon>
        <taxon>Bacillati</taxon>
        <taxon>Actinomycetota</taxon>
        <taxon>Actinomycetes</taxon>
        <taxon>Kitasatosporales</taxon>
        <taxon>Streptomycetaceae</taxon>
        <taxon>Streptomyces</taxon>
    </lineage>
</organism>
<dbReference type="GO" id="GO:0004672">
    <property type="term" value="F:protein kinase activity"/>
    <property type="evidence" value="ECO:0007669"/>
    <property type="project" value="InterPro"/>
</dbReference>
<reference evidence="1" key="1">
    <citation type="submission" date="2021-06" db="EMBL/GenBank/DDBJ databases">
        <title>Sequencing of actinobacteria type strains.</title>
        <authorList>
            <person name="Nguyen G.-S."/>
            <person name="Wentzel A."/>
        </authorList>
    </citation>
    <scope>NUCLEOTIDE SEQUENCE</scope>
    <source>
        <strain evidence="1">P38-E01</strain>
    </source>
</reference>
<dbReference type="SUPFAM" id="SSF56112">
    <property type="entry name" value="Protein kinase-like (PK-like)"/>
    <property type="match status" value="1"/>
</dbReference>
<dbReference type="InterPro" id="IPR011009">
    <property type="entry name" value="Kinase-like_dom_sf"/>
</dbReference>
<dbReference type="InterPro" id="IPR008266">
    <property type="entry name" value="Tyr_kinase_AS"/>
</dbReference>
<comment type="caution">
    <text evidence="1">The sequence shown here is derived from an EMBL/GenBank/DDBJ whole genome shotgun (WGS) entry which is preliminary data.</text>
</comment>
<keyword evidence="2" id="KW-1185">Reference proteome</keyword>
<gene>
    <name evidence="1" type="ORF">JGS22_008310</name>
</gene>
<proteinExistence type="predicted"/>
<dbReference type="RefSeq" id="WP_211041075.1">
    <property type="nucleotide sequence ID" value="NZ_JAELVF020000001.1"/>
</dbReference>
<dbReference type="EMBL" id="JAELVF020000001">
    <property type="protein sequence ID" value="MBU7597623.1"/>
    <property type="molecule type" value="Genomic_DNA"/>
</dbReference>
<dbReference type="PROSITE" id="PS00109">
    <property type="entry name" value="PROTEIN_KINASE_TYR"/>
    <property type="match status" value="1"/>
</dbReference>
<protein>
    <submittedName>
        <fullName evidence="1">Aminoglycoside phosphotransferase</fullName>
    </submittedName>
</protein>
<accession>A0A949JCN7</accession>
<dbReference type="Proteomes" id="UP000694501">
    <property type="component" value="Unassembled WGS sequence"/>
</dbReference>
<name>A0A949JCN7_9ACTN</name>
<evidence type="ECO:0000313" key="2">
    <source>
        <dbReference type="Proteomes" id="UP000694501"/>
    </source>
</evidence>
<evidence type="ECO:0000313" key="1">
    <source>
        <dbReference type="EMBL" id="MBU7597623.1"/>
    </source>
</evidence>